<evidence type="ECO:0000256" key="4">
    <source>
        <dbReference type="ARBA" id="ARBA00070796"/>
    </source>
</evidence>
<comment type="caution">
    <text evidence="6">The sequence shown here is derived from an EMBL/GenBank/DDBJ whole genome shotgun (WGS) entry which is preliminary data.</text>
</comment>
<dbReference type="CDD" id="cd05286">
    <property type="entry name" value="QOR2"/>
    <property type="match status" value="1"/>
</dbReference>
<dbReference type="GO" id="GO:0008270">
    <property type="term" value="F:zinc ion binding"/>
    <property type="evidence" value="ECO:0007669"/>
    <property type="project" value="InterPro"/>
</dbReference>
<evidence type="ECO:0000256" key="3">
    <source>
        <dbReference type="ARBA" id="ARBA00043088"/>
    </source>
</evidence>
<evidence type="ECO:0000256" key="1">
    <source>
        <dbReference type="ARBA" id="ARBA00022857"/>
    </source>
</evidence>
<dbReference type="EMBL" id="JADGJW010000617">
    <property type="protein sequence ID" value="KAJ3214474.1"/>
    <property type="molecule type" value="Genomic_DNA"/>
</dbReference>
<feature type="domain" description="Enoyl reductase (ER)" evidence="5">
    <location>
        <begin position="11"/>
        <end position="319"/>
    </location>
</feature>
<dbReference type="Gene3D" id="3.90.180.10">
    <property type="entry name" value="Medium-chain alcohol dehydrogenases, catalytic domain"/>
    <property type="match status" value="1"/>
</dbReference>
<dbReference type="PANTHER" id="PTHR48106:SF13">
    <property type="entry name" value="QUINONE OXIDOREDUCTASE-RELATED"/>
    <property type="match status" value="1"/>
</dbReference>
<dbReference type="SUPFAM" id="SSF51735">
    <property type="entry name" value="NAD(P)-binding Rossmann-fold domains"/>
    <property type="match status" value="1"/>
</dbReference>
<dbReference type="PANTHER" id="PTHR48106">
    <property type="entry name" value="QUINONE OXIDOREDUCTASE PIG3-RELATED"/>
    <property type="match status" value="1"/>
</dbReference>
<dbReference type="InterPro" id="IPR011032">
    <property type="entry name" value="GroES-like_sf"/>
</dbReference>
<keyword evidence="1" id="KW-0521">NADP</keyword>
<evidence type="ECO:0000313" key="6">
    <source>
        <dbReference type="EMBL" id="KAJ3214474.1"/>
    </source>
</evidence>
<reference evidence="6" key="1">
    <citation type="submission" date="2020-05" db="EMBL/GenBank/DDBJ databases">
        <title>Phylogenomic resolution of chytrid fungi.</title>
        <authorList>
            <person name="Stajich J.E."/>
            <person name="Amses K."/>
            <person name="Simmons R."/>
            <person name="Seto K."/>
            <person name="Myers J."/>
            <person name="Bonds A."/>
            <person name="Quandt C.A."/>
            <person name="Barry K."/>
            <person name="Liu P."/>
            <person name="Grigoriev I."/>
            <person name="Longcore J.E."/>
            <person name="James T.Y."/>
        </authorList>
    </citation>
    <scope>NUCLEOTIDE SEQUENCE</scope>
    <source>
        <strain evidence="6">JEL0476</strain>
    </source>
</reference>
<dbReference type="InterPro" id="IPR013149">
    <property type="entry name" value="ADH-like_C"/>
</dbReference>
<dbReference type="SMART" id="SM00829">
    <property type="entry name" value="PKS_ER"/>
    <property type="match status" value="1"/>
</dbReference>
<evidence type="ECO:0000313" key="7">
    <source>
        <dbReference type="Proteomes" id="UP001211065"/>
    </source>
</evidence>
<dbReference type="Proteomes" id="UP001211065">
    <property type="component" value="Unassembled WGS sequence"/>
</dbReference>
<sequence>MMRAIQFVKTGGVEVLALKEVKIPKPSEKQLLIKNKISGINFIDTYHRSGLYKVNLPYIPGREGSGVVEKVGTEIKDFKVGDRISYLGENTNAEFTLANPDYTIKLNKNETFENSAAVLLQGLTAMALTKLAYPVKAGDIVLVHASAGGTGSLIVQVCKALGATVIGVTSSVDKVKTSKINGCDHVINYNQEDILTKVREITNGKGVHCVFDGVGKTTFDISRQCLRRLGTLLSFGNASGKVDDIDIMKLVPNAIRLMRPTLYQFLNSKEDFQYLAKPLLNMVEKQQVKVNIHKIYPLEDIKQAHLDLESGNTQGKLLIKI</sequence>
<proteinExistence type="predicted"/>
<dbReference type="PROSITE" id="PS01162">
    <property type="entry name" value="QOR_ZETA_CRYSTAL"/>
    <property type="match status" value="1"/>
</dbReference>
<dbReference type="AlphaFoldDB" id="A0AAD5TXF2"/>
<dbReference type="FunFam" id="3.40.50.720:FF:000053">
    <property type="entry name" value="Quinone oxidoreductase 1"/>
    <property type="match status" value="1"/>
</dbReference>
<dbReference type="Gene3D" id="3.40.50.720">
    <property type="entry name" value="NAD(P)-binding Rossmann-like Domain"/>
    <property type="match status" value="1"/>
</dbReference>
<evidence type="ECO:0000259" key="5">
    <source>
        <dbReference type="SMART" id="SM00829"/>
    </source>
</evidence>
<organism evidence="6 7">
    <name type="scientific">Clydaea vesicula</name>
    <dbReference type="NCBI Taxonomy" id="447962"/>
    <lineage>
        <taxon>Eukaryota</taxon>
        <taxon>Fungi</taxon>
        <taxon>Fungi incertae sedis</taxon>
        <taxon>Chytridiomycota</taxon>
        <taxon>Chytridiomycota incertae sedis</taxon>
        <taxon>Chytridiomycetes</taxon>
        <taxon>Lobulomycetales</taxon>
        <taxon>Lobulomycetaceae</taxon>
        <taxon>Clydaea</taxon>
    </lineage>
</organism>
<dbReference type="GO" id="GO:0035925">
    <property type="term" value="F:mRNA 3'-UTR AU-rich region binding"/>
    <property type="evidence" value="ECO:0007669"/>
    <property type="project" value="TreeGrafter"/>
</dbReference>
<dbReference type="Pfam" id="PF08240">
    <property type="entry name" value="ADH_N"/>
    <property type="match status" value="1"/>
</dbReference>
<dbReference type="SUPFAM" id="SSF50129">
    <property type="entry name" value="GroES-like"/>
    <property type="match status" value="1"/>
</dbReference>
<gene>
    <name evidence="6" type="primary">ZTA1</name>
    <name evidence="6" type="ORF">HK099_006846</name>
</gene>
<dbReference type="GO" id="GO:0003960">
    <property type="term" value="F:quinone reductase (NADPH) activity"/>
    <property type="evidence" value="ECO:0007669"/>
    <property type="project" value="InterPro"/>
</dbReference>
<accession>A0AAD5TXF2</accession>
<dbReference type="InterPro" id="IPR013154">
    <property type="entry name" value="ADH-like_N"/>
</dbReference>
<name>A0AAD5TXF2_9FUNG</name>
<keyword evidence="7" id="KW-1185">Reference proteome</keyword>
<dbReference type="GO" id="GO:0005829">
    <property type="term" value="C:cytosol"/>
    <property type="evidence" value="ECO:0007669"/>
    <property type="project" value="TreeGrafter"/>
</dbReference>
<dbReference type="InterPro" id="IPR047618">
    <property type="entry name" value="QOR-like"/>
</dbReference>
<dbReference type="InterPro" id="IPR020843">
    <property type="entry name" value="ER"/>
</dbReference>
<dbReference type="Pfam" id="PF00107">
    <property type="entry name" value="ADH_zinc_N"/>
    <property type="match status" value="1"/>
</dbReference>
<dbReference type="InterPro" id="IPR002364">
    <property type="entry name" value="Quin_OxRdtase/zeta-crystal_CS"/>
</dbReference>
<dbReference type="GO" id="GO:0070402">
    <property type="term" value="F:NADPH binding"/>
    <property type="evidence" value="ECO:0007669"/>
    <property type="project" value="TreeGrafter"/>
</dbReference>
<evidence type="ECO:0000256" key="2">
    <source>
        <dbReference type="ARBA" id="ARBA00023002"/>
    </source>
</evidence>
<keyword evidence="2" id="KW-0560">Oxidoreductase</keyword>
<dbReference type="InterPro" id="IPR036291">
    <property type="entry name" value="NAD(P)-bd_dom_sf"/>
</dbReference>
<protein>
    <recommendedName>
        <fullName evidence="4">Probable quinone oxidoreductase</fullName>
    </recommendedName>
    <alternativeName>
        <fullName evidence="3">NADPH:quinone reductase</fullName>
    </alternativeName>
</protein>